<dbReference type="Ensembl" id="ENSATET00000055151.2">
    <property type="protein sequence ID" value="ENSATEP00000041319.2"/>
    <property type="gene ID" value="ENSATEG00000028551.2"/>
</dbReference>
<dbReference type="Proteomes" id="UP000265040">
    <property type="component" value="Chromosome 16"/>
</dbReference>
<sequence>MTPEKVIELFCEVLSLSGMFRNEALNRSCVVTDYVPETCGPTVILKCMISELMRSRNYFGFPLHPPADHSNVMFHKGSLFAMRFEREKGGDKQVEQVYQELWRRIWSEDKDITQPASLSEVSTYLACCRQTPPGYVLSFIFLHSSSTVQQVQHPVTRVYKRCMDVSFSFTCEITLYHLPLHHKCNNPCYISTRSQEGAQTQTF</sequence>
<dbReference type="Gene3D" id="3.40.30.10">
    <property type="entry name" value="Glutaredoxin"/>
    <property type="match status" value="1"/>
</dbReference>
<organism evidence="2 3">
    <name type="scientific">Anabas testudineus</name>
    <name type="common">Climbing perch</name>
    <name type="synonym">Anthias testudineus</name>
    <dbReference type="NCBI Taxonomy" id="64144"/>
    <lineage>
        <taxon>Eukaryota</taxon>
        <taxon>Metazoa</taxon>
        <taxon>Chordata</taxon>
        <taxon>Craniata</taxon>
        <taxon>Vertebrata</taxon>
        <taxon>Euteleostomi</taxon>
        <taxon>Actinopterygii</taxon>
        <taxon>Neopterygii</taxon>
        <taxon>Teleostei</taxon>
        <taxon>Neoteleostei</taxon>
        <taxon>Acanthomorphata</taxon>
        <taxon>Anabantaria</taxon>
        <taxon>Anabantiformes</taxon>
        <taxon>Anabantoidei</taxon>
        <taxon>Anabantidae</taxon>
        <taxon>Anabas</taxon>
    </lineage>
</organism>
<feature type="domain" description="DSBA-like thioredoxin" evidence="1">
    <location>
        <begin position="45"/>
        <end position="121"/>
    </location>
</feature>
<evidence type="ECO:0000313" key="3">
    <source>
        <dbReference type="Proteomes" id="UP000265040"/>
    </source>
</evidence>
<dbReference type="AlphaFoldDB" id="A0A7N6F7J2"/>
<keyword evidence="3" id="KW-1185">Reference proteome</keyword>
<dbReference type="Pfam" id="PF01323">
    <property type="entry name" value="DSBA"/>
    <property type="match status" value="1"/>
</dbReference>
<proteinExistence type="predicted"/>
<reference evidence="2" key="1">
    <citation type="submission" date="2021-04" db="EMBL/GenBank/DDBJ databases">
        <authorList>
            <consortium name="Wellcome Sanger Institute Data Sharing"/>
        </authorList>
    </citation>
    <scope>NUCLEOTIDE SEQUENCE [LARGE SCALE GENOMIC DNA]</scope>
</reference>
<name>A0A7N6F7J2_ANATE</name>
<evidence type="ECO:0000313" key="2">
    <source>
        <dbReference type="Ensembl" id="ENSATEP00000041319.2"/>
    </source>
</evidence>
<protein>
    <recommendedName>
        <fullName evidence="1">DSBA-like thioredoxin domain-containing protein</fullName>
    </recommendedName>
</protein>
<reference evidence="2" key="2">
    <citation type="submission" date="2025-08" db="UniProtKB">
        <authorList>
            <consortium name="Ensembl"/>
        </authorList>
    </citation>
    <scope>IDENTIFICATION</scope>
</reference>
<dbReference type="InterPro" id="IPR001853">
    <property type="entry name" value="DSBA-like_thioredoxin_dom"/>
</dbReference>
<accession>A0A7N6F7J2</accession>
<reference evidence="2" key="3">
    <citation type="submission" date="2025-09" db="UniProtKB">
        <authorList>
            <consortium name="Ensembl"/>
        </authorList>
    </citation>
    <scope>IDENTIFICATION</scope>
</reference>
<dbReference type="GO" id="GO:0016491">
    <property type="term" value="F:oxidoreductase activity"/>
    <property type="evidence" value="ECO:0007669"/>
    <property type="project" value="InterPro"/>
</dbReference>
<dbReference type="InParanoid" id="A0A7N6F7J2"/>
<evidence type="ECO:0000259" key="1">
    <source>
        <dbReference type="Pfam" id="PF01323"/>
    </source>
</evidence>